<dbReference type="Proteomes" id="UP000624183">
    <property type="component" value="Unassembled WGS sequence"/>
</dbReference>
<evidence type="ECO:0000313" key="3">
    <source>
        <dbReference type="Proteomes" id="UP000624183"/>
    </source>
</evidence>
<gene>
    <name evidence="2" type="ORF">GCM10010328_66430</name>
</gene>
<protein>
    <submittedName>
        <fullName evidence="2">Uncharacterized protein</fullName>
    </submittedName>
</protein>
<keyword evidence="3" id="KW-1185">Reference proteome</keyword>
<comment type="caution">
    <text evidence="2">The sequence shown here is derived from an EMBL/GenBank/DDBJ whole genome shotgun (WGS) entry which is preliminary data.</text>
</comment>
<evidence type="ECO:0000256" key="1">
    <source>
        <dbReference type="SAM" id="MobiDB-lite"/>
    </source>
</evidence>
<reference evidence="3" key="1">
    <citation type="journal article" date="2019" name="Int. J. Syst. Evol. Microbiol.">
        <title>The Global Catalogue of Microorganisms (GCM) 10K type strain sequencing project: providing services to taxonomists for standard genome sequencing and annotation.</title>
        <authorList>
            <consortium name="The Broad Institute Genomics Platform"/>
            <consortium name="The Broad Institute Genome Sequencing Center for Infectious Disease"/>
            <person name="Wu L."/>
            <person name="Ma J."/>
        </authorList>
    </citation>
    <scope>NUCLEOTIDE SEQUENCE [LARGE SCALE GENOMIC DNA]</scope>
    <source>
        <strain evidence="3">JCM 4602</strain>
    </source>
</reference>
<name>A0ABQ3CDA2_9ACTN</name>
<feature type="region of interest" description="Disordered" evidence="1">
    <location>
        <begin position="1"/>
        <end position="52"/>
    </location>
</feature>
<organism evidence="2 3">
    <name type="scientific">Streptomyces rubiginosohelvolus</name>
    <dbReference type="NCBI Taxonomy" id="67362"/>
    <lineage>
        <taxon>Bacteria</taxon>
        <taxon>Bacillati</taxon>
        <taxon>Actinomycetota</taxon>
        <taxon>Actinomycetes</taxon>
        <taxon>Kitasatosporales</taxon>
        <taxon>Streptomycetaceae</taxon>
        <taxon>Streptomyces</taxon>
    </lineage>
</organism>
<proteinExistence type="predicted"/>
<evidence type="ECO:0000313" key="2">
    <source>
        <dbReference type="EMBL" id="GGZ82725.1"/>
    </source>
</evidence>
<feature type="compositionally biased region" description="Low complexity" evidence="1">
    <location>
        <begin position="19"/>
        <end position="37"/>
    </location>
</feature>
<sequence length="52" mass="5252">MSLFSRKTTEAKTAKAKKPAASAQAGTAASAGSIGNAVTDAHGVHTGRRINR</sequence>
<accession>A0ABQ3CDA2</accession>
<dbReference type="EMBL" id="BMUW01000028">
    <property type="protein sequence ID" value="GGZ82725.1"/>
    <property type="molecule type" value="Genomic_DNA"/>
</dbReference>